<protein>
    <submittedName>
        <fullName evidence="3">Two-component response regulator</fullName>
    </submittedName>
</protein>
<dbReference type="Gene3D" id="3.40.50.2300">
    <property type="match status" value="1"/>
</dbReference>
<dbReference type="STRING" id="40335.Ltuc_2043"/>
<comment type="caution">
    <text evidence="3">The sequence shown here is derived from an EMBL/GenBank/DDBJ whole genome shotgun (WGS) entry which is preliminary data.</text>
</comment>
<dbReference type="PATRIC" id="fig|40335.7.peg.2175"/>
<sequence length="136" mass="15810">MYSTKPILLIEDDQVDQMAIQRAFEQLNIKNELVIRENGEDALLYLKEFGKPCLIILDLNMPRMNGLEFLDIIKRDKLFKFIPVVVFTTSQQIEDKMRAYEKCITGYIAKPADSKKIIEIFKSINDYWSISEGPLS</sequence>
<accession>A0A0W0ZYN8</accession>
<keyword evidence="1" id="KW-0597">Phosphoprotein</keyword>
<keyword evidence="4" id="KW-1185">Reference proteome</keyword>
<organism evidence="3 4">
    <name type="scientific">Legionella tucsonensis</name>
    <dbReference type="NCBI Taxonomy" id="40335"/>
    <lineage>
        <taxon>Bacteria</taxon>
        <taxon>Pseudomonadati</taxon>
        <taxon>Pseudomonadota</taxon>
        <taxon>Gammaproteobacteria</taxon>
        <taxon>Legionellales</taxon>
        <taxon>Legionellaceae</taxon>
        <taxon>Legionella</taxon>
    </lineage>
</organism>
<feature type="modified residue" description="4-aspartylphosphate" evidence="1">
    <location>
        <position position="58"/>
    </location>
</feature>
<gene>
    <name evidence="3" type="ORF">Ltuc_2043</name>
</gene>
<dbReference type="RefSeq" id="WP_058521168.1">
    <property type="nucleotide sequence ID" value="NZ_CAAAIP010000006.1"/>
</dbReference>
<evidence type="ECO:0000259" key="2">
    <source>
        <dbReference type="PROSITE" id="PS50110"/>
    </source>
</evidence>
<feature type="domain" description="Response regulatory" evidence="2">
    <location>
        <begin position="6"/>
        <end position="125"/>
    </location>
</feature>
<dbReference type="AlphaFoldDB" id="A0A0W0ZYN8"/>
<dbReference type="Proteomes" id="UP000054693">
    <property type="component" value="Unassembled WGS sequence"/>
</dbReference>
<dbReference type="InterPro" id="IPR011006">
    <property type="entry name" value="CheY-like_superfamily"/>
</dbReference>
<evidence type="ECO:0000313" key="4">
    <source>
        <dbReference type="Proteomes" id="UP000054693"/>
    </source>
</evidence>
<dbReference type="PROSITE" id="PS50110">
    <property type="entry name" value="RESPONSE_REGULATORY"/>
    <property type="match status" value="1"/>
</dbReference>
<reference evidence="3 4" key="1">
    <citation type="submission" date="2015-11" db="EMBL/GenBank/DDBJ databases">
        <title>Genomic analysis of 38 Legionella species identifies large and diverse effector repertoires.</title>
        <authorList>
            <person name="Burstein D."/>
            <person name="Amaro F."/>
            <person name="Zusman T."/>
            <person name="Lifshitz Z."/>
            <person name="Cohen O."/>
            <person name="Gilbert J.A."/>
            <person name="Pupko T."/>
            <person name="Shuman H.A."/>
            <person name="Segal G."/>
        </authorList>
    </citation>
    <scope>NUCLEOTIDE SEQUENCE [LARGE SCALE GENOMIC DNA]</scope>
    <source>
        <strain evidence="3 4">ATCC 49180</strain>
    </source>
</reference>
<name>A0A0W0ZYN8_9GAMM</name>
<dbReference type="InterPro" id="IPR052893">
    <property type="entry name" value="TCS_response_regulator"/>
</dbReference>
<dbReference type="EMBL" id="LNZA01000001">
    <property type="protein sequence ID" value="KTD74196.1"/>
    <property type="molecule type" value="Genomic_DNA"/>
</dbReference>
<evidence type="ECO:0000256" key="1">
    <source>
        <dbReference type="PROSITE-ProRule" id="PRU00169"/>
    </source>
</evidence>
<dbReference type="GO" id="GO:0000160">
    <property type="term" value="P:phosphorelay signal transduction system"/>
    <property type="evidence" value="ECO:0007669"/>
    <property type="project" value="InterPro"/>
</dbReference>
<dbReference type="CDD" id="cd17557">
    <property type="entry name" value="REC_Rcp-like"/>
    <property type="match status" value="1"/>
</dbReference>
<dbReference type="SMART" id="SM00448">
    <property type="entry name" value="REC"/>
    <property type="match status" value="1"/>
</dbReference>
<dbReference type="InterPro" id="IPR001789">
    <property type="entry name" value="Sig_transdc_resp-reg_receiver"/>
</dbReference>
<dbReference type="SUPFAM" id="SSF52172">
    <property type="entry name" value="CheY-like"/>
    <property type="match status" value="1"/>
</dbReference>
<proteinExistence type="predicted"/>
<evidence type="ECO:0000313" key="3">
    <source>
        <dbReference type="EMBL" id="KTD74196.1"/>
    </source>
</evidence>
<dbReference type="Pfam" id="PF00072">
    <property type="entry name" value="Response_reg"/>
    <property type="match status" value="1"/>
</dbReference>
<dbReference type="PANTHER" id="PTHR44520">
    <property type="entry name" value="RESPONSE REGULATOR RCP1-RELATED"/>
    <property type="match status" value="1"/>
</dbReference>
<dbReference type="PANTHER" id="PTHR44520:SF2">
    <property type="entry name" value="RESPONSE REGULATOR RCP1"/>
    <property type="match status" value="1"/>
</dbReference>